<name>A0AAW1V9M3_9CUCU</name>
<comment type="caution">
    <text evidence="1">The sequence shown here is derived from an EMBL/GenBank/DDBJ whole genome shotgun (WGS) entry which is preliminary data.</text>
</comment>
<accession>A0AAW1V9M3</accession>
<gene>
    <name evidence="1" type="ORF">WA026_008937</name>
</gene>
<organism evidence="1 2">
    <name type="scientific">Henosepilachna vigintioctopunctata</name>
    <dbReference type="NCBI Taxonomy" id="420089"/>
    <lineage>
        <taxon>Eukaryota</taxon>
        <taxon>Metazoa</taxon>
        <taxon>Ecdysozoa</taxon>
        <taxon>Arthropoda</taxon>
        <taxon>Hexapoda</taxon>
        <taxon>Insecta</taxon>
        <taxon>Pterygota</taxon>
        <taxon>Neoptera</taxon>
        <taxon>Endopterygota</taxon>
        <taxon>Coleoptera</taxon>
        <taxon>Polyphaga</taxon>
        <taxon>Cucujiformia</taxon>
        <taxon>Coccinelloidea</taxon>
        <taxon>Coccinellidae</taxon>
        <taxon>Epilachninae</taxon>
        <taxon>Epilachnini</taxon>
        <taxon>Henosepilachna</taxon>
    </lineage>
</organism>
<dbReference type="Proteomes" id="UP001431783">
    <property type="component" value="Unassembled WGS sequence"/>
</dbReference>
<dbReference type="AlphaFoldDB" id="A0AAW1V9M3"/>
<keyword evidence="2" id="KW-1185">Reference proteome</keyword>
<proteinExistence type="predicted"/>
<sequence>MKAYNLNRFLKNFYEQRAYQKLMQKNDELKLNDIEIIHNAVPNNCICSLGSVGCIHEQYSVSLCNKLPPEQFARNQSLSATTVLCHRTSDQRKHSNTGAI</sequence>
<dbReference type="EMBL" id="JARQZJ010000124">
    <property type="protein sequence ID" value="KAK9890128.1"/>
    <property type="molecule type" value="Genomic_DNA"/>
</dbReference>
<evidence type="ECO:0000313" key="2">
    <source>
        <dbReference type="Proteomes" id="UP001431783"/>
    </source>
</evidence>
<evidence type="ECO:0000313" key="1">
    <source>
        <dbReference type="EMBL" id="KAK9890128.1"/>
    </source>
</evidence>
<protein>
    <submittedName>
        <fullName evidence="1">Uncharacterized protein</fullName>
    </submittedName>
</protein>
<reference evidence="1 2" key="1">
    <citation type="submission" date="2023-03" db="EMBL/GenBank/DDBJ databases">
        <title>Genome insight into feeding habits of ladybird beetles.</title>
        <authorList>
            <person name="Li H.-S."/>
            <person name="Huang Y.-H."/>
            <person name="Pang H."/>
        </authorList>
    </citation>
    <scope>NUCLEOTIDE SEQUENCE [LARGE SCALE GENOMIC DNA]</scope>
    <source>
        <strain evidence="1">SYSU_2023b</strain>
        <tissue evidence="1">Whole body</tissue>
    </source>
</reference>